<evidence type="ECO:0000256" key="3">
    <source>
        <dbReference type="ARBA" id="ARBA00022837"/>
    </source>
</evidence>
<feature type="domain" description="EF-hand" evidence="4">
    <location>
        <begin position="140"/>
        <end position="175"/>
    </location>
</feature>
<dbReference type="InterPro" id="IPR002048">
    <property type="entry name" value="EF_hand_dom"/>
</dbReference>
<evidence type="ECO:0000256" key="1">
    <source>
        <dbReference type="ARBA" id="ARBA00022723"/>
    </source>
</evidence>
<dbReference type="PANTHER" id="PTHR34524">
    <property type="entry name" value="CALCYPHOSIN"/>
    <property type="match status" value="1"/>
</dbReference>
<dbReference type="InterPro" id="IPR011992">
    <property type="entry name" value="EF-hand-dom_pair"/>
</dbReference>
<keyword evidence="1" id="KW-0479">Metal-binding</keyword>
<dbReference type="Gene3D" id="1.10.238.10">
    <property type="entry name" value="EF-hand"/>
    <property type="match status" value="2"/>
</dbReference>
<dbReference type="OrthoDB" id="26525at2759"/>
<dbReference type="Proteomes" id="UP000694844">
    <property type="component" value="Chromosome 1"/>
</dbReference>
<dbReference type="AlphaFoldDB" id="A0A8B8CD02"/>
<dbReference type="FunFam" id="1.10.238.10:FF:000178">
    <property type="entry name" value="Calmodulin-2 A"/>
    <property type="match status" value="1"/>
</dbReference>
<gene>
    <name evidence="6" type="primary">LOC111118447</name>
</gene>
<dbReference type="PROSITE" id="PS50222">
    <property type="entry name" value="EF_HAND_2"/>
    <property type="match status" value="2"/>
</dbReference>
<dbReference type="PROSITE" id="PS00018">
    <property type="entry name" value="EF_HAND_1"/>
    <property type="match status" value="1"/>
</dbReference>
<dbReference type="SMART" id="SM00054">
    <property type="entry name" value="EFh"/>
    <property type="match status" value="3"/>
</dbReference>
<reference evidence="5" key="1">
    <citation type="submission" date="2024-06" db="UniProtKB">
        <authorList>
            <consortium name="RefSeq"/>
        </authorList>
    </citation>
    <scope>NUCLEOTIDE SEQUENCE [LARGE SCALE GENOMIC DNA]</scope>
</reference>
<sequence>MRGIDRPGEYYCSLPDKRRAQSSCRTCTTLVGLSLMGGKKSKYQNIEGKCTTAKGDAYRKEGDPDPADYEKLYFKAEFTSMDKTNRGKLTTSEFVQLMMFLGYGERWKVDELLKSINKEGDGYITIDEFFAAMDRPAVKEGTSRLRNIFFKFDDNKDGRATKEQILQGFKDMGVEVDDEIKAKVTKLDTNNDGKVAYQDFVQSQLLAKGVLK</sequence>
<evidence type="ECO:0000313" key="6">
    <source>
        <dbReference type="RefSeq" id="XP_022313648.1"/>
    </source>
</evidence>
<keyword evidence="2" id="KW-0677">Repeat</keyword>
<keyword evidence="5" id="KW-1185">Reference proteome</keyword>
<reference evidence="6" key="2">
    <citation type="submission" date="2025-08" db="UniProtKB">
        <authorList>
            <consortium name="RefSeq"/>
        </authorList>
    </citation>
    <scope>IDENTIFICATION</scope>
    <source>
        <tissue evidence="6">Whole sample</tissue>
    </source>
</reference>
<accession>A0A8B8CD02</accession>
<name>A0A8B8CD02_CRAVI</name>
<dbReference type="GO" id="GO:0043226">
    <property type="term" value="C:organelle"/>
    <property type="evidence" value="ECO:0007669"/>
    <property type="project" value="UniProtKB-ARBA"/>
</dbReference>
<dbReference type="SUPFAM" id="SSF47473">
    <property type="entry name" value="EF-hand"/>
    <property type="match status" value="1"/>
</dbReference>
<dbReference type="KEGG" id="cvn:111118447"/>
<proteinExistence type="predicted"/>
<feature type="domain" description="EF-hand" evidence="4">
    <location>
        <begin position="69"/>
        <end position="104"/>
    </location>
</feature>
<keyword evidence="3" id="KW-0106">Calcium</keyword>
<dbReference type="RefSeq" id="XP_022313648.1">
    <property type="nucleotide sequence ID" value="XM_022457940.1"/>
</dbReference>
<dbReference type="Pfam" id="PF13499">
    <property type="entry name" value="EF-hand_7"/>
    <property type="match status" value="2"/>
</dbReference>
<dbReference type="InterPro" id="IPR051581">
    <property type="entry name" value="Ca-bind"/>
</dbReference>
<dbReference type="GeneID" id="111118447"/>
<evidence type="ECO:0000259" key="4">
    <source>
        <dbReference type="PROSITE" id="PS50222"/>
    </source>
</evidence>
<dbReference type="GO" id="GO:0005509">
    <property type="term" value="F:calcium ion binding"/>
    <property type="evidence" value="ECO:0007669"/>
    <property type="project" value="InterPro"/>
</dbReference>
<dbReference type="InterPro" id="IPR018247">
    <property type="entry name" value="EF_Hand_1_Ca_BS"/>
</dbReference>
<evidence type="ECO:0000256" key="2">
    <source>
        <dbReference type="ARBA" id="ARBA00022737"/>
    </source>
</evidence>
<protein>
    <submittedName>
        <fullName evidence="6">Calmodulin-4-like isoform X1</fullName>
    </submittedName>
</protein>
<dbReference type="PANTHER" id="PTHR34524:SF6">
    <property type="entry name" value="CALCYPHOSINE LIKE"/>
    <property type="match status" value="1"/>
</dbReference>
<organism evidence="5 6">
    <name type="scientific">Crassostrea virginica</name>
    <name type="common">Eastern oyster</name>
    <dbReference type="NCBI Taxonomy" id="6565"/>
    <lineage>
        <taxon>Eukaryota</taxon>
        <taxon>Metazoa</taxon>
        <taxon>Spiralia</taxon>
        <taxon>Lophotrochozoa</taxon>
        <taxon>Mollusca</taxon>
        <taxon>Bivalvia</taxon>
        <taxon>Autobranchia</taxon>
        <taxon>Pteriomorphia</taxon>
        <taxon>Ostreida</taxon>
        <taxon>Ostreoidea</taxon>
        <taxon>Ostreidae</taxon>
        <taxon>Crassostrea</taxon>
    </lineage>
</organism>
<evidence type="ECO:0000313" key="5">
    <source>
        <dbReference type="Proteomes" id="UP000694844"/>
    </source>
</evidence>